<dbReference type="AlphaFoldDB" id="A0A5K7ZQH2"/>
<feature type="domain" description="ABC transporter" evidence="5">
    <location>
        <begin position="2"/>
        <end position="231"/>
    </location>
</feature>
<keyword evidence="4 6" id="KW-0067">ATP-binding</keyword>
<dbReference type="KEGG" id="dov:DSCO28_24460"/>
<dbReference type="CDD" id="cd03230">
    <property type="entry name" value="ABC_DR_subfamily_A"/>
    <property type="match status" value="1"/>
</dbReference>
<dbReference type="PROSITE" id="PS50893">
    <property type="entry name" value="ABC_TRANSPORTER_2"/>
    <property type="match status" value="1"/>
</dbReference>
<dbReference type="GO" id="GO:0005524">
    <property type="term" value="F:ATP binding"/>
    <property type="evidence" value="ECO:0007669"/>
    <property type="project" value="UniProtKB-KW"/>
</dbReference>
<dbReference type="RefSeq" id="WP_155322466.1">
    <property type="nucleotide sequence ID" value="NZ_AP021876.1"/>
</dbReference>
<dbReference type="PANTHER" id="PTHR43335:SF4">
    <property type="entry name" value="ABC TRANSPORTER, ATP-BINDING PROTEIN"/>
    <property type="match status" value="1"/>
</dbReference>
<evidence type="ECO:0000256" key="3">
    <source>
        <dbReference type="ARBA" id="ARBA00022741"/>
    </source>
</evidence>
<comment type="similarity">
    <text evidence="1">Belongs to the ABC transporter superfamily.</text>
</comment>
<evidence type="ECO:0000256" key="4">
    <source>
        <dbReference type="ARBA" id="ARBA00022840"/>
    </source>
</evidence>
<dbReference type="InterPro" id="IPR003439">
    <property type="entry name" value="ABC_transporter-like_ATP-bd"/>
</dbReference>
<dbReference type="EMBL" id="AP021876">
    <property type="protein sequence ID" value="BBO81880.1"/>
    <property type="molecule type" value="Genomic_DNA"/>
</dbReference>
<gene>
    <name evidence="6" type="ORF">DSCO28_24460</name>
</gene>
<evidence type="ECO:0000259" key="5">
    <source>
        <dbReference type="PROSITE" id="PS50893"/>
    </source>
</evidence>
<dbReference type="Pfam" id="PF00005">
    <property type="entry name" value="ABC_tran"/>
    <property type="match status" value="1"/>
</dbReference>
<dbReference type="GO" id="GO:0016887">
    <property type="term" value="F:ATP hydrolysis activity"/>
    <property type="evidence" value="ECO:0007669"/>
    <property type="project" value="InterPro"/>
</dbReference>
<sequence length="312" mass="33747">MIEVKNLTKQFGHHLAVDDISFSADKGEILGFLGPNGAGKSTTMRMITGFFPPTAGTVIIGGSDIQTDSIAARRKIGYLPENAPVYPDMTVSRYLDFCAAIRGFSGADKRQRVGETIERCFLGGVRQQSVSTLSKGYKQRVCFAQSILHDPEYLILDEPTDGLDPNQKHEVRLMIREMSASKVIIFSTHILDEVDTVCNRAIIIAGGKVVADDTPDGLRRRSAFHGAVALTLTGDAIDAAKARLEEMAGVASVSAVARDGDCCTLRIFPDDPDVPIADRIITAVGDDDGLRIASIFVEQGRLDDVFRDITTG</sequence>
<dbReference type="InterPro" id="IPR027417">
    <property type="entry name" value="P-loop_NTPase"/>
</dbReference>
<dbReference type="SMART" id="SM00382">
    <property type="entry name" value="AAA"/>
    <property type="match status" value="1"/>
</dbReference>
<protein>
    <submittedName>
        <fullName evidence="6">ABC transporter ATP-binding protein</fullName>
    </submittedName>
</protein>
<dbReference type="Proteomes" id="UP000425960">
    <property type="component" value="Chromosome"/>
</dbReference>
<dbReference type="PANTHER" id="PTHR43335">
    <property type="entry name" value="ABC TRANSPORTER, ATP-BINDING PROTEIN"/>
    <property type="match status" value="1"/>
</dbReference>
<name>A0A5K7ZQH2_9BACT</name>
<evidence type="ECO:0000256" key="1">
    <source>
        <dbReference type="ARBA" id="ARBA00005417"/>
    </source>
</evidence>
<evidence type="ECO:0000256" key="2">
    <source>
        <dbReference type="ARBA" id="ARBA00022448"/>
    </source>
</evidence>
<reference evidence="6 7" key="1">
    <citation type="submission" date="2019-11" db="EMBL/GenBank/DDBJ databases">
        <title>Comparative genomics of hydrocarbon-degrading Desulfosarcina strains.</title>
        <authorList>
            <person name="Watanabe M."/>
            <person name="Kojima H."/>
            <person name="Fukui M."/>
        </authorList>
    </citation>
    <scope>NUCLEOTIDE SEQUENCE [LARGE SCALE GENOMIC DNA]</scope>
    <source>
        <strain evidence="6 7">28bB2T</strain>
    </source>
</reference>
<organism evidence="6 7">
    <name type="scientific">Desulfosarcina ovata subsp. sediminis</name>
    <dbReference type="NCBI Taxonomy" id="885957"/>
    <lineage>
        <taxon>Bacteria</taxon>
        <taxon>Pseudomonadati</taxon>
        <taxon>Thermodesulfobacteriota</taxon>
        <taxon>Desulfobacteria</taxon>
        <taxon>Desulfobacterales</taxon>
        <taxon>Desulfosarcinaceae</taxon>
        <taxon>Desulfosarcina</taxon>
    </lineage>
</organism>
<keyword evidence="3" id="KW-0547">Nucleotide-binding</keyword>
<keyword evidence="2" id="KW-0813">Transport</keyword>
<dbReference type="Gene3D" id="3.40.50.300">
    <property type="entry name" value="P-loop containing nucleotide triphosphate hydrolases"/>
    <property type="match status" value="1"/>
</dbReference>
<dbReference type="InterPro" id="IPR003593">
    <property type="entry name" value="AAA+_ATPase"/>
</dbReference>
<accession>A0A5K7ZQH2</accession>
<dbReference type="SUPFAM" id="SSF52540">
    <property type="entry name" value="P-loop containing nucleoside triphosphate hydrolases"/>
    <property type="match status" value="1"/>
</dbReference>
<evidence type="ECO:0000313" key="6">
    <source>
        <dbReference type="EMBL" id="BBO81880.1"/>
    </source>
</evidence>
<proteinExistence type="inferred from homology"/>
<evidence type="ECO:0000313" key="7">
    <source>
        <dbReference type="Proteomes" id="UP000425960"/>
    </source>
</evidence>